<keyword evidence="4" id="KW-1185">Reference proteome</keyword>
<keyword evidence="2" id="KW-0732">Signal</keyword>
<feature type="signal peptide" evidence="2">
    <location>
        <begin position="1"/>
        <end position="26"/>
    </location>
</feature>
<evidence type="ECO:0000256" key="1">
    <source>
        <dbReference type="SAM" id="MobiDB-lite"/>
    </source>
</evidence>
<sequence length="398" mass="44678">MIVSAPRHLLIFVVATFALLSISAKAAPVEAKPGRLLSPIERRHFPQERQEIASADHHHHPAPSLVPRLPVDDPNLRTAEAFGPPRGGESILTGSPGRFDLDRLLNNHHIIFSRAHQDDVGRRIDMFKAYRRALADSLGLSEDDVLSPRLTPREYNDYLFDITFKLANAETEHELLALPFRDALFRHHVETVPDAQRRWMDNGVSGLMRAIEHINGAARPLRRRALSDDEGTSAQPQPTVAEERKVRPSTFLATRPGATSGPREINFGHMQGSYRAYRDALLEHLKPFGLTQDDINSKMTQGELKAHVDAIYDLLKARDRATIASIPQKDTVLAASGKLTPEAMEAWRRHAVPSLLDKLEDVERAYPATTIKKLLDPETIQEFLASEATKDFMRKLRP</sequence>
<accession>A0A5C3FB61</accession>
<dbReference type="AlphaFoldDB" id="A0A5C3FB61"/>
<reference evidence="3 4" key="1">
    <citation type="submission" date="2018-03" db="EMBL/GenBank/DDBJ databases">
        <authorList>
            <person name="Guldener U."/>
        </authorList>
    </citation>
    <scope>NUCLEOTIDE SEQUENCE [LARGE SCALE GENOMIC DNA]</scope>
    <source>
        <strain evidence="3 4">DAOM196992</strain>
    </source>
</reference>
<dbReference type="Proteomes" id="UP000323386">
    <property type="component" value="Unassembled WGS sequence"/>
</dbReference>
<protein>
    <submittedName>
        <fullName evidence="3">Uncharacterized protein</fullName>
    </submittedName>
</protein>
<feature type="region of interest" description="Disordered" evidence="1">
    <location>
        <begin position="226"/>
        <end position="247"/>
    </location>
</feature>
<name>A0A5C3FB61_9BASI</name>
<feature type="chain" id="PRO_5023124695" evidence="2">
    <location>
        <begin position="27"/>
        <end position="398"/>
    </location>
</feature>
<evidence type="ECO:0000256" key="2">
    <source>
        <dbReference type="SAM" id="SignalP"/>
    </source>
</evidence>
<evidence type="ECO:0000313" key="3">
    <source>
        <dbReference type="EMBL" id="SPO41490.1"/>
    </source>
</evidence>
<organism evidence="3 4">
    <name type="scientific">Pseudozyma flocculosa</name>
    <dbReference type="NCBI Taxonomy" id="84751"/>
    <lineage>
        <taxon>Eukaryota</taxon>
        <taxon>Fungi</taxon>
        <taxon>Dikarya</taxon>
        <taxon>Basidiomycota</taxon>
        <taxon>Ustilaginomycotina</taxon>
        <taxon>Ustilaginomycetes</taxon>
        <taxon>Ustilaginales</taxon>
        <taxon>Ustilaginaceae</taxon>
        <taxon>Pseudozyma</taxon>
    </lineage>
</organism>
<dbReference type="EMBL" id="OOIP01000028">
    <property type="protein sequence ID" value="SPO41490.1"/>
    <property type="molecule type" value="Genomic_DNA"/>
</dbReference>
<evidence type="ECO:0000313" key="4">
    <source>
        <dbReference type="Proteomes" id="UP000323386"/>
    </source>
</evidence>
<gene>
    <name evidence="3" type="ORF">PSFLO_06972</name>
</gene>
<proteinExistence type="predicted"/>